<sequence>MKWQNVILYYHVVGGSIFETITTKLQVMTISRVNCKCNQSESIVHCQLGHRRRMKYAKLQQAHAKFELLLLRNIFQSSLIPKTNIKRVHKALGRRDRKKKVKRSNSNKCPILTSCEPLVTLGNTHSRMSSKWLFTTYFLDSERSDERQVCNLKLNSPSYGKKVKRDYTMHYFDNRYSTMMIYILSKNSNLKVNKNKTKVISSSAYIMKEVTKAKTEIFYSCSEFFTNYRTFISFECTMHIPTKLKGLKYEYNSGLDTYGSFNVFRSATLHYGFEQCPKPFPRQSSGWGLDEQGKVVLPMRYHLQQLSLIAISLNTITLILYYVYCDVPVELHRLVVLKCFGDRVQRPRCDFVESVVVC</sequence>
<protein>
    <submittedName>
        <fullName evidence="1">Uncharacterized protein</fullName>
    </submittedName>
</protein>
<proteinExistence type="predicted"/>
<gene>
    <name evidence="1" type="ORF">AGLY_009491</name>
</gene>
<dbReference type="Proteomes" id="UP000475862">
    <property type="component" value="Unassembled WGS sequence"/>
</dbReference>
<comment type="caution">
    <text evidence="1">The sequence shown here is derived from an EMBL/GenBank/DDBJ whole genome shotgun (WGS) entry which is preliminary data.</text>
</comment>
<dbReference type="AlphaFoldDB" id="A0A6G0THN9"/>
<evidence type="ECO:0000313" key="2">
    <source>
        <dbReference type="Proteomes" id="UP000475862"/>
    </source>
</evidence>
<accession>A0A6G0THN9</accession>
<evidence type="ECO:0000313" key="1">
    <source>
        <dbReference type="EMBL" id="KAE9533063.1"/>
    </source>
</evidence>
<name>A0A6G0THN9_APHGL</name>
<dbReference type="EMBL" id="VYZN01000037">
    <property type="protein sequence ID" value="KAE9533063.1"/>
    <property type="molecule type" value="Genomic_DNA"/>
</dbReference>
<reference evidence="1 2" key="1">
    <citation type="submission" date="2019-08" db="EMBL/GenBank/DDBJ databases">
        <title>The genome of the soybean aphid Biotype 1, its phylome, world population structure and adaptation to the North American continent.</title>
        <authorList>
            <person name="Giordano R."/>
            <person name="Donthu R.K."/>
            <person name="Hernandez A.G."/>
            <person name="Wright C.L."/>
            <person name="Zimin A.V."/>
        </authorList>
    </citation>
    <scope>NUCLEOTIDE SEQUENCE [LARGE SCALE GENOMIC DNA]</scope>
    <source>
        <tissue evidence="1">Whole aphids</tissue>
    </source>
</reference>
<keyword evidence="2" id="KW-1185">Reference proteome</keyword>
<organism evidence="1 2">
    <name type="scientific">Aphis glycines</name>
    <name type="common">Soybean aphid</name>
    <dbReference type="NCBI Taxonomy" id="307491"/>
    <lineage>
        <taxon>Eukaryota</taxon>
        <taxon>Metazoa</taxon>
        <taxon>Ecdysozoa</taxon>
        <taxon>Arthropoda</taxon>
        <taxon>Hexapoda</taxon>
        <taxon>Insecta</taxon>
        <taxon>Pterygota</taxon>
        <taxon>Neoptera</taxon>
        <taxon>Paraneoptera</taxon>
        <taxon>Hemiptera</taxon>
        <taxon>Sternorrhyncha</taxon>
        <taxon>Aphidomorpha</taxon>
        <taxon>Aphidoidea</taxon>
        <taxon>Aphididae</taxon>
        <taxon>Aphidini</taxon>
        <taxon>Aphis</taxon>
        <taxon>Aphis</taxon>
    </lineage>
</organism>